<sequence length="409" mass="42236">MGKHATILTSGACAASIDFDGALAILAAHARPLGKESVALADAGGRHLAAPVLARIDAPRRDCAAMDGYAVRDADLKNGTIFLRSRGTSYAGGAKPGAISAGETWRVMTGAPLPHGSDRVVMIEHCRHRGELVALDAAPLGKPHVRKAGSDFVAGDELLAAGTRMTAARRVVASAADHSEVEVWRRPRILLVATGDEILAPGCASRMPNAIPDSLSGAIEQMCVLAGADVVARLRLPDNEQAIAEAQQEASADVVVVIGGASRGDRDFGRSAFASLGLGVAFADVAIKPGKPVWYGRLGQTHVLGLPGNPTAAFTVASLFLAPLIAGLSGGKISDALPWQLRHSTRPIPPNGPREAFLCASLSYEGAAICDRQDASGQAMLGLADCLVRRPAHAPTANVGDLVPVLPLC</sequence>
<keyword evidence="4" id="KW-0501">Molybdenum cofactor biosynthesis</keyword>
<dbReference type="CDD" id="cd00887">
    <property type="entry name" value="MoeA"/>
    <property type="match status" value="1"/>
</dbReference>
<gene>
    <name evidence="6" type="ORF">GCM10009115_03340</name>
</gene>
<dbReference type="SUPFAM" id="SSF53218">
    <property type="entry name" value="Molybdenum cofactor biosynthesis proteins"/>
    <property type="match status" value="1"/>
</dbReference>
<keyword evidence="7" id="KW-1185">Reference proteome</keyword>
<reference evidence="7" key="1">
    <citation type="journal article" date="2019" name="Int. J. Syst. Evol. Microbiol.">
        <title>The Global Catalogue of Microorganisms (GCM) 10K type strain sequencing project: providing services to taxonomists for standard genome sequencing and annotation.</title>
        <authorList>
            <consortium name="The Broad Institute Genomics Platform"/>
            <consortium name="The Broad Institute Genome Sequencing Center for Infectious Disease"/>
            <person name="Wu L."/>
            <person name="Ma J."/>
        </authorList>
    </citation>
    <scope>NUCLEOTIDE SEQUENCE [LARGE SCALE GENOMIC DNA]</scope>
    <source>
        <strain evidence="7">JCM 15910</strain>
    </source>
</reference>
<dbReference type="EMBL" id="BAAAFE010000002">
    <property type="protein sequence ID" value="GAA0861288.1"/>
    <property type="molecule type" value="Genomic_DNA"/>
</dbReference>
<dbReference type="Pfam" id="PF00994">
    <property type="entry name" value="MoCF_biosynth"/>
    <property type="match status" value="1"/>
</dbReference>
<keyword evidence="4" id="KW-0500">Molybdenum</keyword>
<evidence type="ECO:0000256" key="1">
    <source>
        <dbReference type="ARBA" id="ARBA00002901"/>
    </source>
</evidence>
<dbReference type="InterPro" id="IPR038987">
    <property type="entry name" value="MoeA-like"/>
</dbReference>
<dbReference type="InterPro" id="IPR036425">
    <property type="entry name" value="MoaB/Mog-like_dom_sf"/>
</dbReference>
<comment type="catalytic activity">
    <reaction evidence="3">
        <text>adenylyl-molybdopterin + molybdate = Mo-molybdopterin + AMP + H(+)</text>
        <dbReference type="Rhea" id="RHEA:35047"/>
        <dbReference type="ChEBI" id="CHEBI:15378"/>
        <dbReference type="ChEBI" id="CHEBI:36264"/>
        <dbReference type="ChEBI" id="CHEBI:62727"/>
        <dbReference type="ChEBI" id="CHEBI:71302"/>
        <dbReference type="ChEBI" id="CHEBI:456215"/>
        <dbReference type="EC" id="2.10.1.1"/>
    </reaction>
</comment>
<comment type="cofactor">
    <cofactor evidence="4">
        <name>Mg(2+)</name>
        <dbReference type="ChEBI" id="CHEBI:18420"/>
    </cofactor>
</comment>
<dbReference type="RefSeq" id="WP_215352428.1">
    <property type="nucleotide sequence ID" value="NZ_BAAAFE010000002.1"/>
</dbReference>
<accession>A0ABP3X6J5</accession>
<protein>
    <recommendedName>
        <fullName evidence="4">Molybdopterin molybdenumtransferase</fullName>
        <ecNumber evidence="4">2.10.1.1</ecNumber>
    </recommendedName>
</protein>
<evidence type="ECO:0000313" key="6">
    <source>
        <dbReference type="EMBL" id="GAA0861288.1"/>
    </source>
</evidence>
<evidence type="ECO:0000313" key="7">
    <source>
        <dbReference type="Proteomes" id="UP001500738"/>
    </source>
</evidence>
<dbReference type="SMART" id="SM00852">
    <property type="entry name" value="MoCF_biosynth"/>
    <property type="match status" value="1"/>
</dbReference>
<dbReference type="Gene3D" id="2.40.340.10">
    <property type="entry name" value="MoeA, C-terminal, domain IV"/>
    <property type="match status" value="1"/>
</dbReference>
<comment type="caution">
    <text evidence="6">The sequence shown here is derived from an EMBL/GenBank/DDBJ whole genome shotgun (WGS) entry which is preliminary data.</text>
</comment>
<comment type="pathway">
    <text evidence="4">Cofactor biosynthesis; molybdopterin biosynthesis.</text>
</comment>
<dbReference type="InterPro" id="IPR001453">
    <property type="entry name" value="MoaB/Mog_dom"/>
</dbReference>
<keyword evidence="4" id="KW-0479">Metal-binding</keyword>
<dbReference type="Gene3D" id="3.90.105.10">
    <property type="entry name" value="Molybdopterin biosynthesis moea protein, domain 2"/>
    <property type="match status" value="1"/>
</dbReference>
<dbReference type="InterPro" id="IPR036135">
    <property type="entry name" value="MoeA_linker/N_sf"/>
</dbReference>
<keyword evidence="4" id="KW-0460">Magnesium</keyword>
<dbReference type="EC" id="2.10.1.1" evidence="4"/>
<dbReference type="SUPFAM" id="SSF63882">
    <property type="entry name" value="MoeA N-terminal region -like"/>
    <property type="match status" value="1"/>
</dbReference>
<dbReference type="PANTHER" id="PTHR10192:SF5">
    <property type="entry name" value="GEPHYRIN"/>
    <property type="match status" value="1"/>
</dbReference>
<evidence type="ECO:0000256" key="2">
    <source>
        <dbReference type="ARBA" id="ARBA00010763"/>
    </source>
</evidence>
<comment type="similarity">
    <text evidence="2 4">Belongs to the MoeA family.</text>
</comment>
<comment type="function">
    <text evidence="1 4">Catalyzes the insertion of molybdate into adenylated molybdopterin with the concomitant release of AMP.</text>
</comment>
<dbReference type="Gene3D" id="3.40.980.10">
    <property type="entry name" value="MoaB/Mog-like domain"/>
    <property type="match status" value="1"/>
</dbReference>
<dbReference type="Gene3D" id="2.170.190.11">
    <property type="entry name" value="Molybdopterin biosynthesis moea protein, domain 3"/>
    <property type="match status" value="1"/>
</dbReference>
<proteinExistence type="inferred from homology"/>
<feature type="domain" description="MoaB/Mog" evidence="5">
    <location>
        <begin position="190"/>
        <end position="327"/>
    </location>
</feature>
<name>A0ABP3X6J5_9SPHN</name>
<dbReference type="Proteomes" id="UP001500738">
    <property type="component" value="Unassembled WGS sequence"/>
</dbReference>
<dbReference type="InterPro" id="IPR005110">
    <property type="entry name" value="MoeA_linker/N"/>
</dbReference>
<organism evidence="6 7">
    <name type="scientific">Sphingopyxis soli</name>
    <dbReference type="NCBI Taxonomy" id="592051"/>
    <lineage>
        <taxon>Bacteria</taxon>
        <taxon>Pseudomonadati</taxon>
        <taxon>Pseudomonadota</taxon>
        <taxon>Alphaproteobacteria</taxon>
        <taxon>Sphingomonadales</taxon>
        <taxon>Sphingomonadaceae</taxon>
        <taxon>Sphingopyxis</taxon>
    </lineage>
</organism>
<evidence type="ECO:0000256" key="4">
    <source>
        <dbReference type="RuleBase" id="RU365090"/>
    </source>
</evidence>
<dbReference type="InterPro" id="IPR036688">
    <property type="entry name" value="MoeA_C_domain_IV_sf"/>
</dbReference>
<keyword evidence="4" id="KW-0808">Transferase</keyword>
<dbReference type="Pfam" id="PF03453">
    <property type="entry name" value="MoeA_N"/>
    <property type="match status" value="1"/>
</dbReference>
<evidence type="ECO:0000256" key="3">
    <source>
        <dbReference type="ARBA" id="ARBA00047317"/>
    </source>
</evidence>
<dbReference type="SUPFAM" id="SSF63867">
    <property type="entry name" value="MoeA C-terminal domain-like"/>
    <property type="match status" value="1"/>
</dbReference>
<dbReference type="PANTHER" id="PTHR10192">
    <property type="entry name" value="MOLYBDOPTERIN BIOSYNTHESIS PROTEIN"/>
    <property type="match status" value="1"/>
</dbReference>
<evidence type="ECO:0000259" key="5">
    <source>
        <dbReference type="SMART" id="SM00852"/>
    </source>
</evidence>